<dbReference type="PANTHER" id="PTHR30532:SF24">
    <property type="entry name" value="FERRIC ENTEROBACTIN-BINDING PERIPLASMIC PROTEIN FEPB"/>
    <property type="match status" value="1"/>
</dbReference>
<evidence type="ECO:0000313" key="7">
    <source>
        <dbReference type="EMBL" id="MDP9831098.1"/>
    </source>
</evidence>
<dbReference type="InterPro" id="IPR002491">
    <property type="entry name" value="ABC_transptr_periplasmic_BD"/>
</dbReference>
<name>A0ABT9PEG2_9ACTN</name>
<gene>
    <name evidence="7" type="ORF">J2S57_006847</name>
</gene>
<evidence type="ECO:0000256" key="3">
    <source>
        <dbReference type="ARBA" id="ARBA00022448"/>
    </source>
</evidence>
<comment type="subcellular location">
    <subcellularLocation>
        <location evidence="1">Cell envelope</location>
    </subcellularLocation>
</comment>
<accession>A0ABT9PEG2</accession>
<dbReference type="PROSITE" id="PS51257">
    <property type="entry name" value="PROKAR_LIPOPROTEIN"/>
    <property type="match status" value="1"/>
</dbReference>
<evidence type="ECO:0000313" key="8">
    <source>
        <dbReference type="Proteomes" id="UP001235712"/>
    </source>
</evidence>
<dbReference type="Pfam" id="PF01497">
    <property type="entry name" value="Peripla_BP_2"/>
    <property type="match status" value="1"/>
</dbReference>
<dbReference type="Gene3D" id="3.40.50.1980">
    <property type="entry name" value="Nitrogenase molybdenum iron protein domain"/>
    <property type="match status" value="2"/>
</dbReference>
<proteinExistence type="inferred from homology"/>
<keyword evidence="8" id="KW-1185">Reference proteome</keyword>
<feature type="signal peptide" evidence="5">
    <location>
        <begin position="1"/>
        <end position="21"/>
    </location>
</feature>
<reference evidence="7 8" key="1">
    <citation type="submission" date="2023-07" db="EMBL/GenBank/DDBJ databases">
        <title>Sequencing the genomes of 1000 actinobacteria strains.</title>
        <authorList>
            <person name="Klenk H.-P."/>
        </authorList>
    </citation>
    <scope>NUCLEOTIDE SEQUENCE [LARGE SCALE GENOMIC DNA]</scope>
    <source>
        <strain evidence="7 8">DSM 44388</strain>
    </source>
</reference>
<organism evidence="7 8">
    <name type="scientific">Kineosporia succinea</name>
    <dbReference type="NCBI Taxonomy" id="84632"/>
    <lineage>
        <taxon>Bacteria</taxon>
        <taxon>Bacillati</taxon>
        <taxon>Actinomycetota</taxon>
        <taxon>Actinomycetes</taxon>
        <taxon>Kineosporiales</taxon>
        <taxon>Kineosporiaceae</taxon>
        <taxon>Kineosporia</taxon>
    </lineage>
</organism>
<dbReference type="Proteomes" id="UP001235712">
    <property type="component" value="Unassembled WGS sequence"/>
</dbReference>
<feature type="domain" description="Fe/B12 periplasmic-binding" evidence="6">
    <location>
        <begin position="71"/>
        <end position="354"/>
    </location>
</feature>
<dbReference type="PROSITE" id="PS50983">
    <property type="entry name" value="FE_B12_PBP"/>
    <property type="match status" value="1"/>
</dbReference>
<evidence type="ECO:0000256" key="2">
    <source>
        <dbReference type="ARBA" id="ARBA00008814"/>
    </source>
</evidence>
<comment type="similarity">
    <text evidence="2">Belongs to the bacterial solute-binding protein 8 family.</text>
</comment>
<dbReference type="RefSeq" id="WP_307250538.1">
    <property type="nucleotide sequence ID" value="NZ_JAUSQZ010000001.1"/>
</dbReference>
<dbReference type="EMBL" id="JAUSQZ010000001">
    <property type="protein sequence ID" value="MDP9831098.1"/>
    <property type="molecule type" value="Genomic_DNA"/>
</dbReference>
<evidence type="ECO:0000256" key="5">
    <source>
        <dbReference type="SAM" id="SignalP"/>
    </source>
</evidence>
<evidence type="ECO:0000259" key="6">
    <source>
        <dbReference type="PROSITE" id="PS50983"/>
    </source>
</evidence>
<keyword evidence="4 5" id="KW-0732">Signal</keyword>
<protein>
    <submittedName>
        <fullName evidence="7">Iron complex transport system substrate-binding protein</fullName>
    </submittedName>
</protein>
<evidence type="ECO:0000256" key="1">
    <source>
        <dbReference type="ARBA" id="ARBA00004196"/>
    </source>
</evidence>
<sequence length="355" mass="38420">MNRPKRTTAVLVAVVLAAGLAACSDSRDGQIQPGDASPIGPVAVSAAPEAEFPVTFEGRYGDVTVKQQPRRVVALGRGDADALLALGVTPIAMTAWEELGNLGTGPWAEDRLESRPTLIPSPQMDADYDQVAEVAKLRPDLIVETGLHDDSERYQGLSKIAPVIAAPRGAGEFYVPTMAEQTLTVARVLGIPQQGQKLLDDLEATRASTVRDHPEFKGAIVSVGQRIETTWFGQIFAIDRLKFFLDLGFRPNPAFQDLASTADTDLGYEPDQVEVPARNLKVFDADLVVVDETNARRPVLEDKNFLAVPAVRDGHVITLSPDPEKPYLQALDRPSVLSQTWLLETLVPEVDGKLG</sequence>
<dbReference type="PANTHER" id="PTHR30532">
    <property type="entry name" value="IRON III DICITRATE-BINDING PERIPLASMIC PROTEIN"/>
    <property type="match status" value="1"/>
</dbReference>
<comment type="caution">
    <text evidence="7">The sequence shown here is derived from an EMBL/GenBank/DDBJ whole genome shotgun (WGS) entry which is preliminary data.</text>
</comment>
<keyword evidence="3" id="KW-0813">Transport</keyword>
<dbReference type="InterPro" id="IPR051313">
    <property type="entry name" value="Bact_iron-sidero_bind"/>
</dbReference>
<feature type="chain" id="PRO_5045802561" evidence="5">
    <location>
        <begin position="22"/>
        <end position="355"/>
    </location>
</feature>
<evidence type="ECO:0000256" key="4">
    <source>
        <dbReference type="ARBA" id="ARBA00022729"/>
    </source>
</evidence>
<dbReference type="SUPFAM" id="SSF53807">
    <property type="entry name" value="Helical backbone' metal receptor"/>
    <property type="match status" value="1"/>
</dbReference>